<evidence type="ECO:0000313" key="1">
    <source>
        <dbReference type="EMBL" id="RJF91137.1"/>
    </source>
</evidence>
<dbReference type="InterPro" id="IPR009951">
    <property type="entry name" value="Host-nuc_inhib_Gam"/>
</dbReference>
<evidence type="ECO:0008006" key="3">
    <source>
        <dbReference type="Google" id="ProtNLM"/>
    </source>
</evidence>
<proteinExistence type="predicted"/>
<dbReference type="SUPFAM" id="SSF161266">
    <property type="entry name" value="Gam-like"/>
    <property type="match status" value="1"/>
</dbReference>
<comment type="caution">
    <text evidence="1">The sequence shown here is derived from an EMBL/GenBank/DDBJ whole genome shotgun (WGS) entry which is preliminary data.</text>
</comment>
<dbReference type="Gene3D" id="1.20.5.170">
    <property type="match status" value="1"/>
</dbReference>
<accession>A0A418WMB6</accession>
<dbReference type="Pfam" id="PF07352">
    <property type="entry name" value="Phage_Mu_Gam"/>
    <property type="match status" value="1"/>
</dbReference>
<name>A0A418WMB6_9SPHN</name>
<dbReference type="AlphaFoldDB" id="A0A418WMB6"/>
<dbReference type="GO" id="GO:0003690">
    <property type="term" value="F:double-stranded DNA binding"/>
    <property type="evidence" value="ECO:0007669"/>
    <property type="project" value="InterPro"/>
</dbReference>
<keyword evidence="2" id="KW-1185">Reference proteome</keyword>
<evidence type="ECO:0000313" key="2">
    <source>
        <dbReference type="Proteomes" id="UP000286100"/>
    </source>
</evidence>
<dbReference type="Proteomes" id="UP000286100">
    <property type="component" value="Unassembled WGS sequence"/>
</dbReference>
<dbReference type="EMBL" id="QYUM01000003">
    <property type="protein sequence ID" value="RJF91137.1"/>
    <property type="molecule type" value="Genomic_DNA"/>
</dbReference>
<reference evidence="1 2" key="1">
    <citation type="submission" date="2018-09" db="EMBL/GenBank/DDBJ databases">
        <authorList>
            <person name="Zhu H."/>
        </authorList>
    </citation>
    <scope>NUCLEOTIDE SEQUENCE [LARGE SCALE GENOMIC DNA]</scope>
    <source>
        <strain evidence="1 2">K2R01-6</strain>
    </source>
</reference>
<gene>
    <name evidence="1" type="ORF">D3876_13475</name>
</gene>
<dbReference type="OrthoDB" id="7566148at2"/>
<dbReference type="GO" id="GO:0042262">
    <property type="term" value="P:DNA protection"/>
    <property type="evidence" value="ECO:0007669"/>
    <property type="project" value="InterPro"/>
</dbReference>
<sequence>MGMSKRRKAATIDAPQTLTEGTAQVVRYAALEREMERCEAVAEAGIAAIKAGLAVELAKHKEAMKPLFKQLAAWWAANQGELTKGKRRSIDIAGVTMGERRTPPSLKLPKDVSAEDMIAKLFGAKRPELVKTQHSLDKAAIIKLLGSDDHAEALEALGLALSQKDEFFIAIGAAEQPVDMDKEDASLAA</sequence>
<organism evidence="1 2">
    <name type="scientific">Sphingomonas cavernae</name>
    <dbReference type="NCBI Taxonomy" id="2320861"/>
    <lineage>
        <taxon>Bacteria</taxon>
        <taxon>Pseudomonadati</taxon>
        <taxon>Pseudomonadota</taxon>
        <taxon>Alphaproteobacteria</taxon>
        <taxon>Sphingomonadales</taxon>
        <taxon>Sphingomonadaceae</taxon>
        <taxon>Sphingomonas</taxon>
    </lineage>
</organism>
<protein>
    <recommendedName>
        <fullName evidence="3">Host-nuclease inhibitor protein Gam</fullName>
    </recommendedName>
</protein>